<dbReference type="GO" id="GO:0005975">
    <property type="term" value="P:carbohydrate metabolic process"/>
    <property type="evidence" value="ECO:0007669"/>
    <property type="project" value="InterPro"/>
</dbReference>
<dbReference type="InterPro" id="IPR002509">
    <property type="entry name" value="NODB_dom"/>
</dbReference>
<dbReference type="Pfam" id="PF08241">
    <property type="entry name" value="Methyltransf_11"/>
    <property type="match status" value="1"/>
</dbReference>
<accession>A0A0G0KAM0</accession>
<dbReference type="InterPro" id="IPR051398">
    <property type="entry name" value="Polysacch_Deacetylase"/>
</dbReference>
<gene>
    <name evidence="4" type="ORF">US96_C0002G0015</name>
</gene>
<dbReference type="SUPFAM" id="SSF88713">
    <property type="entry name" value="Glycoside hydrolase/deacetylase"/>
    <property type="match status" value="1"/>
</dbReference>
<dbReference type="Proteomes" id="UP000034181">
    <property type="component" value="Unassembled WGS sequence"/>
</dbReference>
<sequence length="555" mass="63832">MNSKGGFLSFSIDDCEENTIKTLLKIGDKYKIEFTFALPTGLVNKVYKGKKIASWNLLAKAVKKGHSIASHSINHIFPETFFDRIQRAVDLLKNLENINPRFLFTRGKYLFGKYNVLKQGFSLEKEIVGSKRVIESNLNIKCTNFYSPGGVVNPELIRLVKWSGYELLRTSKGGFNDPKHFSPFDLKVKTWDKYTTAEQANDWVMEAEKEGYWLIESLHEVVSSPTSLYESNLNELIKHIEFAKRRKVLINRTINTGRHILNESYLGNFRHFENESNKKTYYLGIDSFYLLDEAVARLSKNPKILNLGSGDGADLLTIKSAMKNKKATIIGTDISLAACKSAAQTLNLPILWADSRNLNIKDKSFNMVADRNTLAFIEDDIEFLMEQNRILKKGGILVLSASMKKWFGIYIYRNNGQFVLDPVICTTYSSEKIVHELLKRTGFKPVRHYKFSLKYPIIDLFFRLLETLNLGPKDSAIYLKHPILNYLRRLLSIPIPGFWKYEAIAVKTKDMHPTKLVHQIKRQDYKIVLPKHFKLGDNILSRLFTKFSKSNLLEI</sequence>
<dbReference type="PANTHER" id="PTHR34216">
    <property type="match status" value="1"/>
</dbReference>
<proteinExistence type="predicted"/>
<dbReference type="AlphaFoldDB" id="A0A0G0KAM0"/>
<keyword evidence="4" id="KW-0489">Methyltransferase</keyword>
<evidence type="ECO:0000313" key="5">
    <source>
        <dbReference type="Proteomes" id="UP000034181"/>
    </source>
</evidence>
<dbReference type="CDD" id="cd02440">
    <property type="entry name" value="AdoMet_MTases"/>
    <property type="match status" value="1"/>
</dbReference>
<dbReference type="InterPro" id="IPR029063">
    <property type="entry name" value="SAM-dependent_MTases_sf"/>
</dbReference>
<dbReference type="GO" id="GO:0008757">
    <property type="term" value="F:S-adenosylmethionine-dependent methyltransferase activity"/>
    <property type="evidence" value="ECO:0007669"/>
    <property type="project" value="InterPro"/>
</dbReference>
<dbReference type="Pfam" id="PF01522">
    <property type="entry name" value="Polysacc_deac_1"/>
    <property type="match status" value="1"/>
</dbReference>
<evidence type="ECO:0000313" key="4">
    <source>
        <dbReference type="EMBL" id="KKQ75902.1"/>
    </source>
</evidence>
<name>A0A0G0KAM0_9BACT</name>
<comment type="subcellular location">
    <subcellularLocation>
        <location evidence="1">Secreted</location>
    </subcellularLocation>
</comment>
<dbReference type="GO" id="GO:0032259">
    <property type="term" value="P:methylation"/>
    <property type="evidence" value="ECO:0007669"/>
    <property type="project" value="UniProtKB-KW"/>
</dbReference>
<feature type="domain" description="NodB homology" evidence="3">
    <location>
        <begin position="6"/>
        <end position="251"/>
    </location>
</feature>
<organism evidence="4 5">
    <name type="scientific">Candidatus Woesebacteria bacterium GW2011_GWB1_38_5b</name>
    <dbReference type="NCBI Taxonomy" id="1618569"/>
    <lineage>
        <taxon>Bacteria</taxon>
        <taxon>Candidatus Woeseibacteriota</taxon>
    </lineage>
</organism>
<keyword evidence="4" id="KW-0808">Transferase</keyword>
<dbReference type="PROSITE" id="PS51677">
    <property type="entry name" value="NODB"/>
    <property type="match status" value="1"/>
</dbReference>
<dbReference type="Gene3D" id="3.40.50.150">
    <property type="entry name" value="Vaccinia Virus protein VP39"/>
    <property type="match status" value="1"/>
</dbReference>
<protein>
    <submittedName>
        <fullName evidence="4">Methyltransferase type 11</fullName>
    </submittedName>
</protein>
<dbReference type="PANTHER" id="PTHR34216:SF3">
    <property type="entry name" value="POLY-BETA-1,6-N-ACETYL-D-GLUCOSAMINE N-DEACETYLASE"/>
    <property type="match status" value="1"/>
</dbReference>
<dbReference type="InterPro" id="IPR013216">
    <property type="entry name" value="Methyltransf_11"/>
</dbReference>
<dbReference type="GO" id="GO:0005576">
    <property type="term" value="C:extracellular region"/>
    <property type="evidence" value="ECO:0007669"/>
    <property type="project" value="UniProtKB-SubCell"/>
</dbReference>
<dbReference type="GO" id="GO:0016810">
    <property type="term" value="F:hydrolase activity, acting on carbon-nitrogen (but not peptide) bonds"/>
    <property type="evidence" value="ECO:0007669"/>
    <property type="project" value="InterPro"/>
</dbReference>
<keyword evidence="2" id="KW-0732">Signal</keyword>
<dbReference type="InterPro" id="IPR011330">
    <property type="entry name" value="Glyco_hydro/deAcase_b/a-brl"/>
</dbReference>
<reference evidence="4 5" key="1">
    <citation type="journal article" date="2015" name="Nature">
        <title>rRNA introns, odd ribosomes, and small enigmatic genomes across a large radiation of phyla.</title>
        <authorList>
            <person name="Brown C.T."/>
            <person name="Hug L.A."/>
            <person name="Thomas B.C."/>
            <person name="Sharon I."/>
            <person name="Castelle C.J."/>
            <person name="Singh A."/>
            <person name="Wilkins M.J."/>
            <person name="Williams K.H."/>
            <person name="Banfield J.F."/>
        </authorList>
    </citation>
    <scope>NUCLEOTIDE SEQUENCE [LARGE SCALE GENOMIC DNA]</scope>
</reference>
<comment type="caution">
    <text evidence="4">The sequence shown here is derived from an EMBL/GenBank/DDBJ whole genome shotgun (WGS) entry which is preliminary data.</text>
</comment>
<evidence type="ECO:0000259" key="3">
    <source>
        <dbReference type="PROSITE" id="PS51677"/>
    </source>
</evidence>
<dbReference type="SUPFAM" id="SSF53335">
    <property type="entry name" value="S-adenosyl-L-methionine-dependent methyltransferases"/>
    <property type="match status" value="1"/>
</dbReference>
<evidence type="ECO:0000256" key="1">
    <source>
        <dbReference type="ARBA" id="ARBA00004613"/>
    </source>
</evidence>
<dbReference type="Gene3D" id="3.20.20.370">
    <property type="entry name" value="Glycoside hydrolase/deacetylase"/>
    <property type="match status" value="1"/>
</dbReference>
<dbReference type="EMBL" id="LBUZ01000002">
    <property type="protein sequence ID" value="KKQ75902.1"/>
    <property type="molecule type" value="Genomic_DNA"/>
</dbReference>
<evidence type="ECO:0000256" key="2">
    <source>
        <dbReference type="ARBA" id="ARBA00022729"/>
    </source>
</evidence>